<evidence type="ECO:0000256" key="4">
    <source>
        <dbReference type="ARBA" id="ARBA00022801"/>
    </source>
</evidence>
<dbReference type="InterPro" id="IPR004589">
    <property type="entry name" value="DNA_helicase_ATP-dep_RecQ"/>
</dbReference>
<dbReference type="NCBIfam" id="TIGR00614">
    <property type="entry name" value="recQ_fam"/>
    <property type="match status" value="1"/>
</dbReference>
<evidence type="ECO:0000313" key="16">
    <source>
        <dbReference type="Proteomes" id="UP000183209"/>
    </source>
</evidence>
<gene>
    <name evidence="15" type="ORF">SAMN04487906_1974</name>
</gene>
<dbReference type="Pfam" id="PF00271">
    <property type="entry name" value="Helicase_C"/>
    <property type="match status" value="1"/>
</dbReference>
<dbReference type="Pfam" id="PF00270">
    <property type="entry name" value="DEAD"/>
    <property type="match status" value="1"/>
</dbReference>
<evidence type="ECO:0000256" key="3">
    <source>
        <dbReference type="ARBA" id="ARBA00022741"/>
    </source>
</evidence>
<feature type="domain" description="Helicase ATP-binding" evidence="13">
    <location>
        <begin position="25"/>
        <end position="193"/>
    </location>
</feature>
<dbReference type="AlphaFoldDB" id="A0A1I6TCQ5"/>
<organism evidence="15 16">
    <name type="scientific">Zhouia amylolytica</name>
    <dbReference type="NCBI Taxonomy" id="376730"/>
    <lineage>
        <taxon>Bacteria</taxon>
        <taxon>Pseudomonadati</taxon>
        <taxon>Bacteroidota</taxon>
        <taxon>Flavobacteriia</taxon>
        <taxon>Flavobacteriales</taxon>
        <taxon>Flavobacteriaceae</taxon>
        <taxon>Zhouia</taxon>
    </lineage>
</organism>
<dbReference type="PANTHER" id="PTHR13710:SF105">
    <property type="entry name" value="ATP-DEPENDENT DNA HELICASE Q1"/>
    <property type="match status" value="1"/>
</dbReference>
<dbReference type="RefSeq" id="WP_074978543.1">
    <property type="nucleotide sequence ID" value="NZ_FPAG01000005.1"/>
</dbReference>
<evidence type="ECO:0000259" key="13">
    <source>
        <dbReference type="PROSITE" id="PS51192"/>
    </source>
</evidence>
<dbReference type="CDD" id="cd17920">
    <property type="entry name" value="DEXHc_RecQ"/>
    <property type="match status" value="1"/>
</dbReference>
<dbReference type="EC" id="5.6.2.4" evidence="10"/>
<evidence type="ECO:0000256" key="6">
    <source>
        <dbReference type="ARBA" id="ARBA00022840"/>
    </source>
</evidence>
<dbReference type="GO" id="GO:0006310">
    <property type="term" value="P:DNA recombination"/>
    <property type="evidence" value="ECO:0007669"/>
    <property type="project" value="InterPro"/>
</dbReference>
<name>A0A1I6TCQ5_9FLAO</name>
<evidence type="ECO:0000256" key="2">
    <source>
        <dbReference type="ARBA" id="ARBA00022723"/>
    </source>
</evidence>
<evidence type="ECO:0000256" key="7">
    <source>
        <dbReference type="ARBA" id="ARBA00023125"/>
    </source>
</evidence>
<keyword evidence="2" id="KW-0479">Metal-binding</keyword>
<dbReference type="PROSITE" id="PS51194">
    <property type="entry name" value="HELICASE_CTER"/>
    <property type="match status" value="1"/>
</dbReference>
<proteinExistence type="inferred from homology"/>
<dbReference type="Gene3D" id="1.10.10.10">
    <property type="entry name" value="Winged helix-like DNA-binding domain superfamily/Winged helix DNA-binding domain"/>
    <property type="match status" value="1"/>
</dbReference>
<dbReference type="InterPro" id="IPR011545">
    <property type="entry name" value="DEAD/DEAH_box_helicase_dom"/>
</dbReference>
<dbReference type="GO" id="GO:0005737">
    <property type="term" value="C:cytoplasm"/>
    <property type="evidence" value="ECO:0007669"/>
    <property type="project" value="TreeGrafter"/>
</dbReference>
<protein>
    <recommendedName>
        <fullName evidence="11">ATP-dependent DNA helicase RecQ</fullName>
        <ecNumber evidence="10">5.6.2.4</ecNumber>
    </recommendedName>
    <alternativeName>
        <fullName evidence="12">DNA 3'-5' helicase RecQ</fullName>
    </alternativeName>
</protein>
<keyword evidence="5 15" id="KW-0347">Helicase</keyword>
<dbReference type="PROSITE" id="PS51192">
    <property type="entry name" value="HELICASE_ATP_BIND_1"/>
    <property type="match status" value="1"/>
</dbReference>
<evidence type="ECO:0000259" key="14">
    <source>
        <dbReference type="PROSITE" id="PS51194"/>
    </source>
</evidence>
<reference evidence="15 16" key="1">
    <citation type="submission" date="2016-10" db="EMBL/GenBank/DDBJ databases">
        <authorList>
            <person name="de Groot N.N."/>
        </authorList>
    </citation>
    <scope>NUCLEOTIDE SEQUENCE [LARGE SCALE GENOMIC DNA]</scope>
    <source>
        <strain evidence="15 16">CGMCC 1.6114</strain>
    </source>
</reference>
<evidence type="ECO:0000256" key="8">
    <source>
        <dbReference type="ARBA" id="ARBA00023235"/>
    </source>
</evidence>
<dbReference type="GO" id="GO:0005524">
    <property type="term" value="F:ATP binding"/>
    <property type="evidence" value="ECO:0007669"/>
    <property type="project" value="UniProtKB-KW"/>
</dbReference>
<dbReference type="GO" id="GO:0009378">
    <property type="term" value="F:four-way junction helicase activity"/>
    <property type="evidence" value="ECO:0007669"/>
    <property type="project" value="TreeGrafter"/>
</dbReference>
<evidence type="ECO:0000256" key="10">
    <source>
        <dbReference type="ARBA" id="ARBA00034808"/>
    </source>
</evidence>
<dbReference type="InterPro" id="IPR014001">
    <property type="entry name" value="Helicase_ATP-bd"/>
</dbReference>
<dbReference type="GO" id="GO:0043138">
    <property type="term" value="F:3'-5' DNA helicase activity"/>
    <property type="evidence" value="ECO:0007669"/>
    <property type="project" value="UniProtKB-EC"/>
</dbReference>
<dbReference type="SMART" id="SM00490">
    <property type="entry name" value="HELICc"/>
    <property type="match status" value="1"/>
</dbReference>
<evidence type="ECO:0000256" key="11">
    <source>
        <dbReference type="ARBA" id="ARBA00044535"/>
    </source>
</evidence>
<dbReference type="GO" id="GO:0006281">
    <property type="term" value="P:DNA repair"/>
    <property type="evidence" value="ECO:0007669"/>
    <property type="project" value="TreeGrafter"/>
</dbReference>
<dbReference type="SMART" id="SM00487">
    <property type="entry name" value="DEXDc"/>
    <property type="match status" value="1"/>
</dbReference>
<comment type="catalytic activity">
    <reaction evidence="9">
        <text>Couples ATP hydrolysis with the unwinding of duplex DNA by translocating in the 3'-5' direction.</text>
        <dbReference type="EC" id="5.6.2.4"/>
    </reaction>
</comment>
<sequence>MLDPLTVLKQYWGFDSFRAAQEQVIKNLLDKHDTLALLPTGGGKSVCFQVPALVQEGICIVVSPLVALIQDQVNQLKNKNIKSIGLTGGLSYKEVDALLDNCIYGNYKFLYLSPERLQQELVQERIRQMPVNLIAIDEAHCISEWGHDFRPAYRNCVWLRETFPHIPIAALTASATAEVQEDIVQNLNLRAVQRVKSSFSRQNIAYMVFEEEDKRHKLSLILKKNKGSSIVYVTSRKATINFADYLNNQGIKATYYHGGISSDEKQNKLKLWLDNQIQVMVATNAFGMGIDKPDVRTVIHLNLPDSIENYYQESGRAGRDGNKSFAVILKNKADELQAEEQFVKVFPDSNFLKLLYKKLNNYFQIGYGEDREESFAFNFNEFCHIYQLNGLLTYNGLKTLDRQSIINFTESYRNKVILQFEVSSNRLFSYLDKYPKIETIVQAILRTYGGIFDLPTKINTILIAQKTASSEADLMQVLQQLHKDEIINLEAKNTDAEITFLVPREDDRVINVIAKDVKSQNKLKATKLKAVFDYCNTSDQCKSIQLLTYFGETNLQPCGICSYCITKKHKRASNEVLDIVAEQIIKLLKEKPLSSRAINSQLTFREEYILSAIQLLLEDEKIIVNERNEYQFK</sequence>
<dbReference type="InterPro" id="IPR001650">
    <property type="entry name" value="Helicase_C-like"/>
</dbReference>
<dbReference type="GO" id="GO:0003677">
    <property type="term" value="F:DNA binding"/>
    <property type="evidence" value="ECO:0007669"/>
    <property type="project" value="UniProtKB-KW"/>
</dbReference>
<keyword evidence="6" id="KW-0067">ATP-binding</keyword>
<comment type="similarity">
    <text evidence="1">Belongs to the helicase family. RecQ subfamily.</text>
</comment>
<dbReference type="EMBL" id="FPAG01000005">
    <property type="protein sequence ID" value="SFS86955.1"/>
    <property type="molecule type" value="Genomic_DNA"/>
</dbReference>
<dbReference type="Pfam" id="PF16124">
    <property type="entry name" value="RecQ_Zn_bind"/>
    <property type="match status" value="1"/>
</dbReference>
<dbReference type="GO" id="GO:0016787">
    <property type="term" value="F:hydrolase activity"/>
    <property type="evidence" value="ECO:0007669"/>
    <property type="project" value="UniProtKB-KW"/>
</dbReference>
<dbReference type="InterPro" id="IPR027417">
    <property type="entry name" value="P-loop_NTPase"/>
</dbReference>
<dbReference type="FunFam" id="3.40.50.300:FF:001389">
    <property type="entry name" value="ATP-dependent DNA helicase RecQ"/>
    <property type="match status" value="1"/>
</dbReference>
<evidence type="ECO:0000256" key="5">
    <source>
        <dbReference type="ARBA" id="ARBA00022806"/>
    </source>
</evidence>
<evidence type="ECO:0000256" key="12">
    <source>
        <dbReference type="ARBA" id="ARBA00044550"/>
    </source>
</evidence>
<dbReference type="Gene3D" id="3.40.50.300">
    <property type="entry name" value="P-loop containing nucleotide triphosphate hydrolases"/>
    <property type="match status" value="2"/>
</dbReference>
<accession>A0A1I6TCQ5</accession>
<dbReference type="GO" id="GO:0030894">
    <property type="term" value="C:replisome"/>
    <property type="evidence" value="ECO:0007669"/>
    <property type="project" value="TreeGrafter"/>
</dbReference>
<keyword evidence="8" id="KW-0413">Isomerase</keyword>
<evidence type="ECO:0000313" key="15">
    <source>
        <dbReference type="EMBL" id="SFS86955.1"/>
    </source>
</evidence>
<dbReference type="Proteomes" id="UP000183209">
    <property type="component" value="Unassembled WGS sequence"/>
</dbReference>
<evidence type="ECO:0000256" key="9">
    <source>
        <dbReference type="ARBA" id="ARBA00034617"/>
    </source>
</evidence>
<keyword evidence="3" id="KW-0547">Nucleotide-binding</keyword>
<dbReference type="InterPro" id="IPR032284">
    <property type="entry name" value="RecQ_Zn-bd"/>
</dbReference>
<dbReference type="OrthoDB" id="9763310at2"/>
<dbReference type="SUPFAM" id="SSF52540">
    <property type="entry name" value="P-loop containing nucleoside triphosphate hydrolases"/>
    <property type="match status" value="1"/>
</dbReference>
<dbReference type="InterPro" id="IPR036388">
    <property type="entry name" value="WH-like_DNA-bd_sf"/>
</dbReference>
<dbReference type="GO" id="GO:0043590">
    <property type="term" value="C:bacterial nucleoid"/>
    <property type="evidence" value="ECO:0007669"/>
    <property type="project" value="TreeGrafter"/>
</dbReference>
<feature type="domain" description="Helicase C-terminal" evidence="14">
    <location>
        <begin position="217"/>
        <end position="363"/>
    </location>
</feature>
<keyword evidence="7" id="KW-0238">DNA-binding</keyword>
<evidence type="ECO:0000256" key="1">
    <source>
        <dbReference type="ARBA" id="ARBA00005446"/>
    </source>
</evidence>
<dbReference type="PANTHER" id="PTHR13710">
    <property type="entry name" value="DNA HELICASE RECQ FAMILY MEMBER"/>
    <property type="match status" value="1"/>
</dbReference>
<keyword evidence="4" id="KW-0378">Hydrolase</keyword>
<dbReference type="GO" id="GO:0046872">
    <property type="term" value="F:metal ion binding"/>
    <property type="evidence" value="ECO:0007669"/>
    <property type="project" value="UniProtKB-KW"/>
</dbReference>